<evidence type="ECO:0000256" key="2">
    <source>
        <dbReference type="SAM" id="MobiDB-lite"/>
    </source>
</evidence>
<name>A0ABT1WR50_9LACT</name>
<dbReference type="PROSITE" id="PS50968">
    <property type="entry name" value="BIOTINYL_LIPOYL"/>
    <property type="match status" value="1"/>
</dbReference>
<proteinExistence type="predicted"/>
<dbReference type="SUPFAM" id="SSF51230">
    <property type="entry name" value="Single hybrid motif"/>
    <property type="match status" value="1"/>
</dbReference>
<comment type="caution">
    <text evidence="4">The sequence shown here is derived from an EMBL/GenBank/DDBJ whole genome shotgun (WGS) entry which is preliminary data.</text>
</comment>
<feature type="domain" description="Lipoyl-binding" evidence="3">
    <location>
        <begin position="45"/>
        <end position="120"/>
    </location>
</feature>
<gene>
    <name evidence="4" type="ORF">NPA36_08040</name>
</gene>
<dbReference type="RefSeq" id="WP_256945608.1">
    <property type="nucleotide sequence ID" value="NZ_JANHNZ010000008.1"/>
</dbReference>
<dbReference type="PANTHER" id="PTHR45266">
    <property type="entry name" value="OXALOACETATE DECARBOXYLASE ALPHA CHAIN"/>
    <property type="match status" value="1"/>
</dbReference>
<accession>A0ABT1WR50</accession>
<reference evidence="4" key="3">
    <citation type="journal article" date="2023" name="Microbiol. Resour. Announc.">
        <title>Draft Genome Sequence of Granulicatella sp. Strain S8, Isolated from a Marine Fish, Seriola quinqueradiata.</title>
        <authorList>
            <person name="Lee M."/>
            <person name="Farooq A."/>
            <person name="Jeong J.B."/>
            <person name="Jung M.Y."/>
        </authorList>
    </citation>
    <scope>NUCLEOTIDE SEQUENCE</scope>
    <source>
        <strain evidence="4">S8</strain>
    </source>
</reference>
<protein>
    <submittedName>
        <fullName evidence="4">Biotin/lipoyl-binding protein</fullName>
    </submittedName>
</protein>
<keyword evidence="1" id="KW-0092">Biotin</keyword>
<reference evidence="4" key="2">
    <citation type="journal article" date="2023" name="Curr. Microbiol.">
        <title>Granulicatella seriolae sp. nov., a Novel Facultative Anaerobe Isolated from Yellowtail Marine Fish.</title>
        <authorList>
            <person name="Lee M."/>
            <person name="Choi Y.J."/>
            <person name="Farooq A."/>
            <person name="Jeong J.B."/>
            <person name="Jung M.Y."/>
        </authorList>
    </citation>
    <scope>NUCLEOTIDE SEQUENCE</scope>
    <source>
        <strain evidence="4">S8</strain>
    </source>
</reference>
<dbReference type="Gene3D" id="2.40.50.100">
    <property type="match status" value="1"/>
</dbReference>
<dbReference type="InterPro" id="IPR000089">
    <property type="entry name" value="Biotin_lipoyl"/>
</dbReference>
<dbReference type="PROSITE" id="PS00188">
    <property type="entry name" value="BIOTIN"/>
    <property type="match status" value="1"/>
</dbReference>
<dbReference type="InterPro" id="IPR001882">
    <property type="entry name" value="Biotin_BS"/>
</dbReference>
<evidence type="ECO:0000313" key="4">
    <source>
        <dbReference type="EMBL" id="MCQ9210500.1"/>
    </source>
</evidence>
<evidence type="ECO:0000313" key="5">
    <source>
        <dbReference type="Proteomes" id="UP001059480"/>
    </source>
</evidence>
<evidence type="ECO:0000259" key="3">
    <source>
        <dbReference type="PROSITE" id="PS50968"/>
    </source>
</evidence>
<dbReference type="InterPro" id="IPR050709">
    <property type="entry name" value="Biotin_Carboxyl_Carrier/Decarb"/>
</dbReference>
<dbReference type="EMBL" id="JANHNZ010000008">
    <property type="protein sequence ID" value="MCQ9210500.1"/>
    <property type="molecule type" value="Genomic_DNA"/>
</dbReference>
<dbReference type="PANTHER" id="PTHR45266:SF3">
    <property type="entry name" value="OXALOACETATE DECARBOXYLASE ALPHA CHAIN"/>
    <property type="match status" value="1"/>
</dbReference>
<dbReference type="InterPro" id="IPR011053">
    <property type="entry name" value="Single_hybrid_motif"/>
</dbReference>
<feature type="region of interest" description="Disordered" evidence="2">
    <location>
        <begin position="24"/>
        <end position="48"/>
    </location>
</feature>
<dbReference type="Pfam" id="PF00364">
    <property type="entry name" value="Biotin_lipoyl"/>
    <property type="match status" value="1"/>
</dbReference>
<dbReference type="CDD" id="cd06850">
    <property type="entry name" value="biotinyl_domain"/>
    <property type="match status" value="1"/>
</dbReference>
<evidence type="ECO:0000256" key="1">
    <source>
        <dbReference type="ARBA" id="ARBA00023267"/>
    </source>
</evidence>
<reference evidence="4" key="1">
    <citation type="submission" date="2022-07" db="EMBL/GenBank/DDBJ databases">
        <authorList>
            <person name="Jung M.-Y."/>
            <person name="Lee M."/>
        </authorList>
    </citation>
    <scope>NUCLEOTIDE SEQUENCE</scope>
    <source>
        <strain evidence="4">S8</strain>
    </source>
</reference>
<keyword evidence="5" id="KW-1185">Reference proteome</keyword>
<sequence>MKTYEITVDGQVYQVTLKEIDASQAPTQAAPAPSQAPAAQPVSAAPSSGASNVEILAPMAGNILSIAVKVGDQVKKGDLLLVLEAMKMENEILAPQDGQVAQILISEKNSVESGQVLLTL</sequence>
<dbReference type="Proteomes" id="UP001059480">
    <property type="component" value="Unassembled WGS sequence"/>
</dbReference>
<organism evidence="4 5">
    <name type="scientific">Granulicatella seriolae</name>
    <dbReference type="NCBI Taxonomy" id="2967226"/>
    <lineage>
        <taxon>Bacteria</taxon>
        <taxon>Bacillati</taxon>
        <taxon>Bacillota</taxon>
        <taxon>Bacilli</taxon>
        <taxon>Lactobacillales</taxon>
        <taxon>Carnobacteriaceae</taxon>
        <taxon>Granulicatella</taxon>
    </lineage>
</organism>